<dbReference type="EMBL" id="OKRB01000130">
    <property type="protein sequence ID" value="SPE29004.1"/>
    <property type="molecule type" value="Genomic_DNA"/>
</dbReference>
<dbReference type="GO" id="GO:0006508">
    <property type="term" value="P:proteolysis"/>
    <property type="evidence" value="ECO:0007669"/>
    <property type="project" value="UniProtKB-KW"/>
</dbReference>
<evidence type="ECO:0000256" key="4">
    <source>
        <dbReference type="ARBA" id="ARBA00022833"/>
    </source>
</evidence>
<evidence type="ECO:0000256" key="5">
    <source>
        <dbReference type="ARBA" id="ARBA00023049"/>
    </source>
</evidence>
<dbReference type="SUPFAM" id="SSF102712">
    <property type="entry name" value="JAB1/MPN domain"/>
    <property type="match status" value="1"/>
</dbReference>
<dbReference type="PROSITE" id="PS50249">
    <property type="entry name" value="MPN"/>
    <property type="match status" value="1"/>
</dbReference>
<organism evidence="7 8">
    <name type="scientific">Candidatus Sulfuritelmatomonas gaucii</name>
    <dbReference type="NCBI Taxonomy" id="2043161"/>
    <lineage>
        <taxon>Bacteria</taxon>
        <taxon>Pseudomonadati</taxon>
        <taxon>Acidobacteriota</taxon>
        <taxon>Terriglobia</taxon>
        <taxon>Terriglobales</taxon>
        <taxon>Acidobacteriaceae</taxon>
        <taxon>Candidatus Sulfuritelmatomonas</taxon>
    </lineage>
</organism>
<dbReference type="InterPro" id="IPR037518">
    <property type="entry name" value="MPN"/>
</dbReference>
<accession>A0A2N9M0K2</accession>
<keyword evidence="3" id="KW-0378">Hydrolase</keyword>
<gene>
    <name evidence="7" type="ORF">SBA5_70094</name>
</gene>
<dbReference type="GO" id="GO:0008270">
    <property type="term" value="F:zinc ion binding"/>
    <property type="evidence" value="ECO:0007669"/>
    <property type="project" value="TreeGrafter"/>
</dbReference>
<protein>
    <submittedName>
        <fullName evidence="7">Mov34/MPN/PAD-1 family protein</fullName>
    </submittedName>
</protein>
<dbReference type="GO" id="GO:0008235">
    <property type="term" value="F:metalloexopeptidase activity"/>
    <property type="evidence" value="ECO:0007669"/>
    <property type="project" value="TreeGrafter"/>
</dbReference>
<dbReference type="PANTHER" id="PTHR34858">
    <property type="entry name" value="CYSO-CYSTEINE PEPTIDASE"/>
    <property type="match status" value="1"/>
</dbReference>
<dbReference type="InterPro" id="IPR028090">
    <property type="entry name" value="JAB_dom_prok"/>
</dbReference>
<dbReference type="OrthoDB" id="9802958at2"/>
<evidence type="ECO:0000313" key="7">
    <source>
        <dbReference type="EMBL" id="SPE29004.1"/>
    </source>
</evidence>
<evidence type="ECO:0000259" key="6">
    <source>
        <dbReference type="PROSITE" id="PS50249"/>
    </source>
</evidence>
<dbReference type="SMART" id="SM00232">
    <property type="entry name" value="JAB_MPN"/>
    <property type="match status" value="1"/>
</dbReference>
<name>A0A2N9M0K2_9BACT</name>
<evidence type="ECO:0000313" key="8">
    <source>
        <dbReference type="Proteomes" id="UP000239735"/>
    </source>
</evidence>
<keyword evidence="2" id="KW-0479">Metal-binding</keyword>
<dbReference type="PANTHER" id="PTHR34858:SF1">
    <property type="entry name" value="CYSO-CYSTEINE PEPTIDASE"/>
    <property type="match status" value="1"/>
</dbReference>
<keyword evidence="4" id="KW-0862">Zinc</keyword>
<reference evidence="8" key="1">
    <citation type="submission" date="2018-02" db="EMBL/GenBank/DDBJ databases">
        <authorList>
            <person name="Hausmann B."/>
        </authorList>
    </citation>
    <scope>NUCLEOTIDE SEQUENCE [LARGE SCALE GENOMIC DNA]</scope>
    <source>
        <strain evidence="8">Peat soil MAG SbA5</strain>
    </source>
</reference>
<dbReference type="AlphaFoldDB" id="A0A2N9M0K2"/>
<evidence type="ECO:0000256" key="1">
    <source>
        <dbReference type="ARBA" id="ARBA00022670"/>
    </source>
</evidence>
<dbReference type="Gene3D" id="3.40.140.10">
    <property type="entry name" value="Cytidine Deaminase, domain 2"/>
    <property type="match status" value="1"/>
</dbReference>
<dbReference type="Pfam" id="PF14464">
    <property type="entry name" value="Prok-JAB"/>
    <property type="match status" value="1"/>
</dbReference>
<feature type="domain" description="MPN" evidence="6">
    <location>
        <begin position="3"/>
        <end position="137"/>
    </location>
</feature>
<dbReference type="Proteomes" id="UP000239735">
    <property type="component" value="Unassembled WGS sequence"/>
</dbReference>
<proteinExistence type="predicted"/>
<sequence>MSILYLPLAVYLDLRAHGEETYPHECCGALLGRMAADGWRVDSLVRATNARTEAALDRYEIAPAELVKIAREARRRGLEIAGFYHSHPNHPAQSSSTDLAEAHWLGCTYVITEVVEGKAAITNAYRLAGTTEEDKHFAPQAILIDDLSSCP</sequence>
<dbReference type="InterPro" id="IPR051929">
    <property type="entry name" value="VirAsm_ModProt"/>
</dbReference>
<keyword evidence="1" id="KW-0645">Protease</keyword>
<keyword evidence="5" id="KW-0482">Metalloprotease</keyword>
<evidence type="ECO:0000256" key="2">
    <source>
        <dbReference type="ARBA" id="ARBA00022723"/>
    </source>
</evidence>
<dbReference type="CDD" id="cd08070">
    <property type="entry name" value="MPN_like"/>
    <property type="match status" value="1"/>
</dbReference>
<dbReference type="FunFam" id="3.40.140.10:FF:000085">
    <property type="entry name" value="Mov34/MPN/PAD-1 family protein"/>
    <property type="match status" value="1"/>
</dbReference>
<dbReference type="InterPro" id="IPR000555">
    <property type="entry name" value="JAMM/MPN+_dom"/>
</dbReference>
<evidence type="ECO:0000256" key="3">
    <source>
        <dbReference type="ARBA" id="ARBA00022801"/>
    </source>
</evidence>